<comment type="catalytic activity">
    <reaction evidence="7">
        <text>a UDP-3-O-[(3R)-3-hydroxyacyl]-alpha-D-glucosamine + a (3R)-hydroxyacyl-[ACP] = a UDP-2-N,3-O-bis[(3R)-3-hydroxyacyl]-alpha-D-glucosamine + holo-[ACP] + H(+)</text>
        <dbReference type="Rhea" id="RHEA:53836"/>
        <dbReference type="Rhea" id="RHEA-COMP:9685"/>
        <dbReference type="Rhea" id="RHEA-COMP:9945"/>
        <dbReference type="ChEBI" id="CHEBI:15378"/>
        <dbReference type="ChEBI" id="CHEBI:64479"/>
        <dbReference type="ChEBI" id="CHEBI:78827"/>
        <dbReference type="ChEBI" id="CHEBI:137740"/>
        <dbReference type="ChEBI" id="CHEBI:137748"/>
        <dbReference type="EC" id="2.3.1.191"/>
    </reaction>
</comment>
<dbReference type="GO" id="GO:0016020">
    <property type="term" value="C:membrane"/>
    <property type="evidence" value="ECO:0007669"/>
    <property type="project" value="GOC"/>
</dbReference>
<dbReference type="CDD" id="cd03352">
    <property type="entry name" value="LbH_LpxD"/>
    <property type="match status" value="1"/>
</dbReference>
<dbReference type="InterPro" id="IPR020573">
    <property type="entry name" value="UDP_GlcNAc_AcTrfase_non-rep"/>
</dbReference>
<dbReference type="InterPro" id="IPR011004">
    <property type="entry name" value="Trimer_LpxA-like_sf"/>
</dbReference>
<dbReference type="EMBL" id="JADKBR010000011">
    <property type="protein sequence ID" value="MBK8890616.1"/>
    <property type="molecule type" value="Genomic_DNA"/>
</dbReference>
<comment type="similarity">
    <text evidence="7">Belongs to the transferase hexapeptide repeat family. LpxD subfamily.</text>
</comment>
<dbReference type="HAMAP" id="MF_00523">
    <property type="entry name" value="LpxD"/>
    <property type="match status" value="1"/>
</dbReference>
<comment type="caution">
    <text evidence="10">The sequence shown here is derived from an EMBL/GenBank/DDBJ whole genome shotgun (WGS) entry which is preliminary data.</text>
</comment>
<keyword evidence="1 7" id="KW-0444">Lipid biosynthesis</keyword>
<evidence type="ECO:0000259" key="9">
    <source>
        <dbReference type="Pfam" id="PF04613"/>
    </source>
</evidence>
<organism evidence="10 11">
    <name type="scientific">Candidatus Dechloromonas phosphorivorans</name>
    <dbReference type="NCBI Taxonomy" id="2899244"/>
    <lineage>
        <taxon>Bacteria</taxon>
        <taxon>Pseudomonadati</taxon>
        <taxon>Pseudomonadota</taxon>
        <taxon>Betaproteobacteria</taxon>
        <taxon>Rhodocyclales</taxon>
        <taxon>Azonexaceae</taxon>
        <taxon>Dechloromonas</taxon>
    </lineage>
</organism>
<evidence type="ECO:0000313" key="10">
    <source>
        <dbReference type="EMBL" id="MBK8890616.1"/>
    </source>
</evidence>
<dbReference type="Proteomes" id="UP000808146">
    <property type="component" value="Unassembled WGS sequence"/>
</dbReference>
<keyword evidence="4 7" id="KW-0677">Repeat</keyword>
<dbReference type="GO" id="GO:0009245">
    <property type="term" value="P:lipid A biosynthetic process"/>
    <property type="evidence" value="ECO:0007669"/>
    <property type="project" value="UniProtKB-UniRule"/>
</dbReference>
<evidence type="ECO:0000256" key="1">
    <source>
        <dbReference type="ARBA" id="ARBA00022516"/>
    </source>
</evidence>
<dbReference type="EC" id="2.3.1.191" evidence="7"/>
<feature type="active site" description="Proton acceptor" evidence="7">
    <location>
        <position position="242"/>
    </location>
</feature>
<reference evidence="10" key="1">
    <citation type="submission" date="2020-10" db="EMBL/GenBank/DDBJ databases">
        <title>Connecting structure to function with the recovery of over 1000 high-quality activated sludge metagenome-assembled genomes encoding full-length rRNA genes using long-read sequencing.</title>
        <authorList>
            <person name="Singleton C.M."/>
            <person name="Petriglieri F."/>
            <person name="Kristensen J.M."/>
            <person name="Kirkegaard R.H."/>
            <person name="Michaelsen T.Y."/>
            <person name="Andersen M.H."/>
            <person name="Karst S.M."/>
            <person name="Dueholm M.S."/>
            <person name="Nielsen P.H."/>
            <person name="Albertsen M."/>
        </authorList>
    </citation>
    <scope>NUCLEOTIDE SEQUENCE</scope>
    <source>
        <strain evidence="10">OdNE_18-Q3-R46-58_BAT3C.305</strain>
    </source>
</reference>
<keyword evidence="6 7" id="KW-0012">Acyltransferase</keyword>
<comment type="pathway">
    <text evidence="7">Bacterial outer membrane biogenesis; LPS lipid A biosynthesis.</text>
</comment>
<feature type="coiled-coil region" evidence="8">
    <location>
        <begin position="319"/>
        <end position="346"/>
    </location>
</feature>
<comment type="subunit">
    <text evidence="7">Homotrimer.</text>
</comment>
<evidence type="ECO:0000256" key="7">
    <source>
        <dbReference type="HAMAP-Rule" id="MF_00523"/>
    </source>
</evidence>
<dbReference type="InterPro" id="IPR001451">
    <property type="entry name" value="Hexapep"/>
</dbReference>
<dbReference type="InterPro" id="IPR007691">
    <property type="entry name" value="LpxD"/>
</dbReference>
<dbReference type="GO" id="GO:0103118">
    <property type="term" value="F:UDP-3-O-[(3R)-3-hydroxyacyl]-glucosamine N-acyltransferase activity"/>
    <property type="evidence" value="ECO:0007669"/>
    <property type="project" value="UniProtKB-EC"/>
</dbReference>
<dbReference type="NCBIfam" id="NF002060">
    <property type="entry name" value="PRK00892.1"/>
    <property type="match status" value="1"/>
</dbReference>
<evidence type="ECO:0000256" key="8">
    <source>
        <dbReference type="SAM" id="Coils"/>
    </source>
</evidence>
<accession>A0A9D7QHS7</accession>
<dbReference type="GO" id="GO:0016410">
    <property type="term" value="F:N-acyltransferase activity"/>
    <property type="evidence" value="ECO:0007669"/>
    <property type="project" value="InterPro"/>
</dbReference>
<dbReference type="PROSITE" id="PS00101">
    <property type="entry name" value="HEXAPEP_TRANSFERASES"/>
    <property type="match status" value="1"/>
</dbReference>
<evidence type="ECO:0000256" key="6">
    <source>
        <dbReference type="ARBA" id="ARBA00023315"/>
    </source>
</evidence>
<evidence type="ECO:0000256" key="2">
    <source>
        <dbReference type="ARBA" id="ARBA00022556"/>
    </source>
</evidence>
<dbReference type="SUPFAM" id="SSF51161">
    <property type="entry name" value="Trimeric LpxA-like enzymes"/>
    <property type="match status" value="1"/>
</dbReference>
<evidence type="ECO:0000313" key="11">
    <source>
        <dbReference type="Proteomes" id="UP000808146"/>
    </source>
</evidence>
<dbReference type="PANTHER" id="PTHR43378">
    <property type="entry name" value="UDP-3-O-ACYLGLUCOSAMINE N-ACYLTRANSFERASE"/>
    <property type="match status" value="1"/>
</dbReference>
<comment type="function">
    <text evidence="7">Catalyzes the N-acylation of UDP-3-O-acylglucosamine using 3-hydroxyacyl-ACP as the acyl donor. Is involved in the biosynthesis of lipid A, a phosphorylated glycolipid that anchors the lipopolysaccharide to the outer membrane of the cell.</text>
</comment>
<gene>
    <name evidence="7 10" type="primary">lpxD</name>
    <name evidence="10" type="ORF">IPN75_09550</name>
</gene>
<dbReference type="AlphaFoldDB" id="A0A9D7QHS7"/>
<keyword evidence="2 7" id="KW-0441">Lipid A biosynthesis</keyword>
<protein>
    <recommendedName>
        <fullName evidence="7">UDP-3-O-acylglucosamine N-acyltransferase</fullName>
        <ecNumber evidence="7">2.3.1.191</ecNumber>
    </recommendedName>
</protein>
<dbReference type="NCBIfam" id="TIGR01853">
    <property type="entry name" value="lipid_A_lpxD"/>
    <property type="match status" value="1"/>
</dbReference>
<evidence type="ECO:0000256" key="5">
    <source>
        <dbReference type="ARBA" id="ARBA00023098"/>
    </source>
</evidence>
<keyword evidence="5 7" id="KW-0443">Lipid metabolism</keyword>
<dbReference type="PANTHER" id="PTHR43378:SF2">
    <property type="entry name" value="UDP-3-O-ACYLGLUCOSAMINE N-ACYLTRANSFERASE 1, MITOCHONDRIAL-RELATED"/>
    <property type="match status" value="1"/>
</dbReference>
<dbReference type="Gene3D" id="2.160.10.10">
    <property type="entry name" value="Hexapeptide repeat proteins"/>
    <property type="match status" value="1"/>
</dbReference>
<dbReference type="Pfam" id="PF00132">
    <property type="entry name" value="Hexapep"/>
    <property type="match status" value="2"/>
</dbReference>
<proteinExistence type="inferred from homology"/>
<dbReference type="Gene3D" id="3.40.1390.10">
    <property type="entry name" value="MurE/MurF, N-terminal domain"/>
    <property type="match status" value="1"/>
</dbReference>
<dbReference type="Pfam" id="PF04613">
    <property type="entry name" value="LpxD"/>
    <property type="match status" value="1"/>
</dbReference>
<feature type="domain" description="UDP-3-O-[3-hydroxymyristoyl] glucosamine N-acyltransferase non-repeat region" evidence="9">
    <location>
        <begin position="29"/>
        <end position="93"/>
    </location>
</feature>
<evidence type="ECO:0000256" key="3">
    <source>
        <dbReference type="ARBA" id="ARBA00022679"/>
    </source>
</evidence>
<sequence length="347" mass="35687">MTRQGGVTLKLSDIAAQLGGDVLGDGQTDIRRVATLVSAGNGDIAFLSDRKYRPQLQMTRAAAVIVAPAFADGFAGPRIVTGDPYAYYARVASLLNPALARLSGVHPSAASGSPLPASVAVGPHVSIGRDVAFGEGVVIHAGCVIGDDVTVGEGSVLYPNVTIYHGCRIGKRAILHSGAVIGADGFGFAPEGGQWIKIPQVGGVTIGDDVEIGANTTVDRGALDDTVIGDGCKIDNLVQIAHNCNVGANSVLAGCAGLAGSVTLGEQCIVGGGGMVSGHVTLAPGTTLSGGSLVMKSIRKAGRYTSVFPIDTHDEWLHNASHIRRLSRLAERISELEKKLKQIQIEV</sequence>
<keyword evidence="3 7" id="KW-0808">Transferase</keyword>
<evidence type="ECO:0000256" key="4">
    <source>
        <dbReference type="ARBA" id="ARBA00022737"/>
    </source>
</evidence>
<keyword evidence="8" id="KW-0175">Coiled coil</keyword>
<name>A0A9D7QHS7_9RHOO</name>
<dbReference type="InterPro" id="IPR018357">
    <property type="entry name" value="Hexapep_transf_CS"/>
</dbReference>